<dbReference type="Proteomes" id="UP000076154">
    <property type="component" value="Unassembled WGS sequence"/>
</dbReference>
<reference evidence="1" key="1">
    <citation type="submission" date="2018-04" db="EMBL/GenBank/DDBJ databases">
        <title>Whole genome sequencing of Hypsizygus marmoreus.</title>
        <authorList>
            <person name="Choi I.-G."/>
            <person name="Min B."/>
            <person name="Kim J.-G."/>
            <person name="Kim S."/>
            <person name="Oh Y.-L."/>
            <person name="Kong W.-S."/>
            <person name="Park H."/>
            <person name="Jeong J."/>
            <person name="Song E.-S."/>
        </authorList>
    </citation>
    <scope>NUCLEOTIDE SEQUENCE [LARGE SCALE GENOMIC DNA]</scope>
    <source>
        <strain evidence="1">51987-8</strain>
    </source>
</reference>
<protein>
    <submittedName>
        <fullName evidence="1">Uncharacterized protein</fullName>
    </submittedName>
</protein>
<dbReference type="InParanoid" id="A0A369JVY6"/>
<organism evidence="1 2">
    <name type="scientific">Hypsizygus marmoreus</name>
    <name type="common">White beech mushroom</name>
    <name type="synonym">Agaricus marmoreus</name>
    <dbReference type="NCBI Taxonomy" id="39966"/>
    <lineage>
        <taxon>Eukaryota</taxon>
        <taxon>Fungi</taxon>
        <taxon>Dikarya</taxon>
        <taxon>Basidiomycota</taxon>
        <taxon>Agaricomycotina</taxon>
        <taxon>Agaricomycetes</taxon>
        <taxon>Agaricomycetidae</taxon>
        <taxon>Agaricales</taxon>
        <taxon>Tricholomatineae</taxon>
        <taxon>Lyophyllaceae</taxon>
        <taxon>Hypsizygus</taxon>
    </lineage>
</organism>
<dbReference type="EMBL" id="LUEZ02000029">
    <property type="protein sequence ID" value="RDB26501.1"/>
    <property type="molecule type" value="Genomic_DNA"/>
</dbReference>
<keyword evidence="2" id="KW-1185">Reference proteome</keyword>
<dbReference type="AlphaFoldDB" id="A0A369JVY6"/>
<name>A0A369JVY6_HYPMA</name>
<comment type="caution">
    <text evidence="1">The sequence shown here is derived from an EMBL/GenBank/DDBJ whole genome shotgun (WGS) entry which is preliminary data.</text>
</comment>
<evidence type="ECO:0000313" key="1">
    <source>
        <dbReference type="EMBL" id="RDB26501.1"/>
    </source>
</evidence>
<proteinExistence type="predicted"/>
<gene>
    <name evidence="1" type="ORF">Hypma_005600</name>
</gene>
<accession>A0A369JVY6</accession>
<evidence type="ECO:0000313" key="2">
    <source>
        <dbReference type="Proteomes" id="UP000076154"/>
    </source>
</evidence>
<sequence length="120" mass="13446">MLWNEFELIISFPQRIHAPNPSPQNGHRSHQLSFPMLFSVNLPYRSPPNSPKSLLGLIGPIANSNHNRSHFLCHTISSPPNGNIPAPFPILVFCGGIRVAHTIEFFVDFDTNSHILKNDI</sequence>